<dbReference type="SMART" id="SM00267">
    <property type="entry name" value="GGDEF"/>
    <property type="match status" value="1"/>
</dbReference>
<dbReference type="InterPro" id="IPR001610">
    <property type="entry name" value="PAC"/>
</dbReference>
<dbReference type="FunFam" id="3.30.70.270:FF:000001">
    <property type="entry name" value="Diguanylate cyclase domain protein"/>
    <property type="match status" value="1"/>
</dbReference>
<reference evidence="5 6" key="1">
    <citation type="submission" date="2018-09" db="EMBL/GenBank/DDBJ databases">
        <title>Identification of marine bacteria producing industrial enzymes.</title>
        <authorList>
            <person name="Cheng T.H."/>
            <person name="Saidin J."/>
            <person name="Muhd D.D."/>
            <person name="Isa M.N.M."/>
            <person name="Bakar M.F.A."/>
            <person name="Ismail N."/>
        </authorList>
    </citation>
    <scope>NUCLEOTIDE SEQUENCE [LARGE SCALE GENOMIC DNA]</scope>
    <source>
        <strain evidence="5 6">MNAD 1.6</strain>
    </source>
</reference>
<comment type="cofactor">
    <cofactor evidence="1">
        <name>Mg(2+)</name>
        <dbReference type="ChEBI" id="CHEBI:18420"/>
    </cofactor>
</comment>
<dbReference type="SUPFAM" id="SSF55073">
    <property type="entry name" value="Nucleotide cyclase"/>
    <property type="match status" value="1"/>
</dbReference>
<gene>
    <name evidence="5" type="ORF">D4741_17265</name>
</gene>
<dbReference type="SUPFAM" id="SSF55785">
    <property type="entry name" value="PYP-like sensor domain (PAS domain)"/>
    <property type="match status" value="2"/>
</dbReference>
<evidence type="ECO:0000256" key="1">
    <source>
        <dbReference type="ARBA" id="ARBA00001946"/>
    </source>
</evidence>
<accession>A0A3A3EXZ5</accession>
<evidence type="ECO:0000259" key="3">
    <source>
        <dbReference type="PROSITE" id="PS50113"/>
    </source>
</evidence>
<dbReference type="PANTHER" id="PTHR46663">
    <property type="entry name" value="DIGUANYLATE CYCLASE DGCT-RELATED"/>
    <property type="match status" value="1"/>
</dbReference>
<dbReference type="RefSeq" id="WP_119853836.1">
    <property type="nucleotide sequence ID" value="NZ_QYSE01000005.1"/>
</dbReference>
<dbReference type="PANTHER" id="PTHR46663:SF2">
    <property type="entry name" value="GGDEF DOMAIN-CONTAINING PROTEIN"/>
    <property type="match status" value="1"/>
</dbReference>
<dbReference type="NCBIfam" id="TIGR00229">
    <property type="entry name" value="sensory_box"/>
    <property type="match status" value="2"/>
</dbReference>
<evidence type="ECO:0000313" key="5">
    <source>
        <dbReference type="EMBL" id="RJF33698.1"/>
    </source>
</evidence>
<dbReference type="PROSITE" id="PS50113">
    <property type="entry name" value="PAC"/>
    <property type="match status" value="1"/>
</dbReference>
<dbReference type="Gene3D" id="3.30.450.20">
    <property type="entry name" value="PAS domain"/>
    <property type="match status" value="2"/>
</dbReference>
<sequence>MKLNDVQMFVNPIYRLIEITPIPVILSAANGKLEYANPALKQLLGYEGDEVYADDVVITHADDRELNKIIRAKLNQFPEQPLQIEKRYMHKLGHAIYCQLNIVAEMDNDGNVVRYISQIIDLTTVNKEAAADILLTHLVDKSNDAIFVANPQFGQILNCNQFAFRCLGYEKEELLKLTIPDINPDYDTKAKWQERVARIKAQETTIFESCLKQKDGQVFPTEVSVCHIDHQGKSYLLAIVRDISARKNKEQALIELANLDPLTQLPNRRYLEQLLNDVFSENGDVAEGMGFIYIDLDDFKQINDQHGHALGDEVLVWVAKQLKAAVRSTDYVIRMGGDEFLVTISGVTNTTILNRLAHKIADQFSAPFSCKGKSIEVTASIGVTAHFIGDGVYAANQLIEEADAAMYQAKKQPGTTIIHFS</sequence>
<dbReference type="CDD" id="cd00130">
    <property type="entry name" value="PAS"/>
    <property type="match status" value="2"/>
</dbReference>
<comment type="caution">
    <text evidence="5">The sequence shown here is derived from an EMBL/GenBank/DDBJ whole genome shotgun (WGS) entry which is preliminary data.</text>
</comment>
<name>A0A3A3EXZ5_9GAMM</name>
<dbReference type="Pfam" id="PF00990">
    <property type="entry name" value="GGDEF"/>
    <property type="match status" value="1"/>
</dbReference>
<dbReference type="SMART" id="SM00086">
    <property type="entry name" value="PAC"/>
    <property type="match status" value="2"/>
</dbReference>
<dbReference type="InterPro" id="IPR000160">
    <property type="entry name" value="GGDEF_dom"/>
</dbReference>
<proteinExistence type="predicted"/>
<dbReference type="InterPro" id="IPR035965">
    <property type="entry name" value="PAS-like_dom_sf"/>
</dbReference>
<dbReference type="Pfam" id="PF13426">
    <property type="entry name" value="PAS_9"/>
    <property type="match status" value="2"/>
</dbReference>
<evidence type="ECO:0000313" key="6">
    <source>
        <dbReference type="Proteomes" id="UP000265938"/>
    </source>
</evidence>
<dbReference type="EMBL" id="QYSE01000005">
    <property type="protein sequence ID" value="RJF33698.1"/>
    <property type="molecule type" value="Genomic_DNA"/>
</dbReference>
<feature type="domain" description="PAC" evidence="3">
    <location>
        <begin position="205"/>
        <end position="255"/>
    </location>
</feature>
<organism evidence="5 6">
    <name type="scientific">Pseudoalteromonas gelatinilytica</name>
    <dbReference type="NCBI Taxonomy" id="1703256"/>
    <lineage>
        <taxon>Bacteria</taxon>
        <taxon>Pseudomonadati</taxon>
        <taxon>Pseudomonadota</taxon>
        <taxon>Gammaproteobacteria</taxon>
        <taxon>Alteromonadales</taxon>
        <taxon>Pseudoalteromonadaceae</taxon>
        <taxon>Pseudoalteromonas</taxon>
    </lineage>
</organism>
<dbReference type="Gene3D" id="3.30.70.270">
    <property type="match status" value="1"/>
</dbReference>
<feature type="domain" description="PAS" evidence="2">
    <location>
        <begin position="15"/>
        <end position="65"/>
    </location>
</feature>
<dbReference type="GO" id="GO:0003824">
    <property type="term" value="F:catalytic activity"/>
    <property type="evidence" value="ECO:0007669"/>
    <property type="project" value="UniProtKB-ARBA"/>
</dbReference>
<dbReference type="InterPro" id="IPR000700">
    <property type="entry name" value="PAS-assoc_C"/>
</dbReference>
<dbReference type="InterPro" id="IPR052163">
    <property type="entry name" value="DGC-Regulatory_Protein"/>
</dbReference>
<evidence type="ECO:0000259" key="4">
    <source>
        <dbReference type="PROSITE" id="PS50887"/>
    </source>
</evidence>
<protein>
    <submittedName>
        <fullName evidence="5">Diguanylate cyclase</fullName>
    </submittedName>
</protein>
<evidence type="ECO:0000259" key="2">
    <source>
        <dbReference type="PROSITE" id="PS50112"/>
    </source>
</evidence>
<dbReference type="InterPro" id="IPR043128">
    <property type="entry name" value="Rev_trsase/Diguanyl_cyclase"/>
</dbReference>
<dbReference type="AlphaFoldDB" id="A0A3A3EXZ5"/>
<dbReference type="InterPro" id="IPR000014">
    <property type="entry name" value="PAS"/>
</dbReference>
<dbReference type="PROSITE" id="PS50887">
    <property type="entry name" value="GGDEF"/>
    <property type="match status" value="1"/>
</dbReference>
<dbReference type="PROSITE" id="PS50112">
    <property type="entry name" value="PAS"/>
    <property type="match status" value="1"/>
</dbReference>
<dbReference type="Proteomes" id="UP000265938">
    <property type="component" value="Unassembled WGS sequence"/>
</dbReference>
<dbReference type="NCBIfam" id="TIGR00254">
    <property type="entry name" value="GGDEF"/>
    <property type="match status" value="1"/>
</dbReference>
<dbReference type="InterPro" id="IPR029787">
    <property type="entry name" value="Nucleotide_cyclase"/>
</dbReference>
<dbReference type="SMART" id="SM00091">
    <property type="entry name" value="PAS"/>
    <property type="match status" value="2"/>
</dbReference>
<feature type="domain" description="GGDEF" evidence="4">
    <location>
        <begin position="287"/>
        <end position="421"/>
    </location>
</feature>
<dbReference type="CDD" id="cd01949">
    <property type="entry name" value="GGDEF"/>
    <property type="match status" value="1"/>
</dbReference>